<name>A0A0A1MIY2_9BACI</name>
<dbReference type="Pfam" id="PF02583">
    <property type="entry name" value="Trns_repr_metal"/>
    <property type="match status" value="1"/>
</dbReference>
<dbReference type="InterPro" id="IPR003735">
    <property type="entry name" value="Metal_Tscrpt_repr"/>
</dbReference>
<dbReference type="GO" id="GO:0046872">
    <property type="term" value="F:metal ion binding"/>
    <property type="evidence" value="ECO:0007669"/>
    <property type="project" value="InterPro"/>
</dbReference>
<evidence type="ECO:0000313" key="2">
    <source>
        <dbReference type="Proteomes" id="UP000040453"/>
    </source>
</evidence>
<dbReference type="InterPro" id="IPR038390">
    <property type="entry name" value="Metal_Tscrpt_repr_sf"/>
</dbReference>
<dbReference type="PANTHER" id="PTHR33677:SF3">
    <property type="entry name" value="COPPER-SENSING TRANSCRIPTIONAL REPRESSOR RICR"/>
    <property type="match status" value="1"/>
</dbReference>
<dbReference type="Gene3D" id="1.20.58.1000">
    <property type="entry name" value="Metal-sensitive repressor, helix protomer"/>
    <property type="match status" value="1"/>
</dbReference>
<dbReference type="EMBL" id="CDGG01000001">
    <property type="protein sequence ID" value="CEI83048.1"/>
    <property type="molecule type" value="Genomic_DNA"/>
</dbReference>
<dbReference type="AlphaFoldDB" id="A0A0A1MIY2"/>
<sequence>MGKTTEQMAPIEQKKMCCAEDGEDSSTHMTDELQRNLMNRMNRIEGQVKGVKRMIDRNVYCDDILTQMSAVQSALHSVSRLLLESHINTCVMDRLESKDPEIVAEFMTTISKIMK</sequence>
<protein>
    <submittedName>
        <fullName evidence="1">Copper-sensing transcriptional repressor CsoR</fullName>
    </submittedName>
</protein>
<dbReference type="Proteomes" id="UP000040453">
    <property type="component" value="Unassembled WGS sequence"/>
</dbReference>
<evidence type="ECO:0000313" key="1">
    <source>
        <dbReference type="EMBL" id="CEI83048.1"/>
    </source>
</evidence>
<organism evidence="1 2">
    <name type="scientific">Oceanobacillus oncorhynchi</name>
    <dbReference type="NCBI Taxonomy" id="545501"/>
    <lineage>
        <taxon>Bacteria</taxon>
        <taxon>Bacillati</taxon>
        <taxon>Bacillota</taxon>
        <taxon>Bacilli</taxon>
        <taxon>Bacillales</taxon>
        <taxon>Bacillaceae</taxon>
        <taxon>Oceanobacillus</taxon>
    </lineage>
</organism>
<dbReference type="RefSeq" id="WP_042533232.1">
    <property type="nucleotide sequence ID" value="NZ_CDGG01000001.1"/>
</dbReference>
<dbReference type="PANTHER" id="PTHR33677">
    <property type="entry name" value="TRANSCRIPTIONAL REPRESSOR FRMR-RELATED"/>
    <property type="match status" value="1"/>
</dbReference>
<dbReference type="GO" id="GO:0045892">
    <property type="term" value="P:negative regulation of DNA-templated transcription"/>
    <property type="evidence" value="ECO:0007669"/>
    <property type="project" value="UniProtKB-ARBA"/>
</dbReference>
<accession>A0A0A1MIY2</accession>
<dbReference type="STRING" id="545501.BN997_02937"/>
<gene>
    <name evidence="1" type="primary">csoR_4</name>
    <name evidence="1" type="ORF">BN997_02937</name>
</gene>
<dbReference type="GO" id="GO:0003677">
    <property type="term" value="F:DNA binding"/>
    <property type="evidence" value="ECO:0007669"/>
    <property type="project" value="InterPro"/>
</dbReference>
<proteinExistence type="predicted"/>
<reference evidence="1 2" key="1">
    <citation type="submission" date="2014-11" db="EMBL/GenBank/DDBJ databases">
        <authorList>
            <person name="Urmite Genomes Urmite Genomes"/>
        </authorList>
    </citation>
    <scope>NUCLEOTIDE SEQUENCE [LARGE SCALE GENOMIC DNA]</scope>
    <source>
        <strain evidence="1 2">Oc5</strain>
    </source>
</reference>
<keyword evidence="2" id="KW-1185">Reference proteome</keyword>